<keyword evidence="1" id="KW-0812">Transmembrane</keyword>
<keyword evidence="3" id="KW-1185">Reference proteome</keyword>
<evidence type="ECO:0000256" key="1">
    <source>
        <dbReference type="SAM" id="Phobius"/>
    </source>
</evidence>
<protein>
    <recommendedName>
        <fullName evidence="4">Holin</fullName>
    </recommendedName>
</protein>
<dbReference type="KEGG" id="ngv:CDO52_13025"/>
<keyword evidence="1" id="KW-0472">Membrane</keyword>
<dbReference type="AlphaFoldDB" id="A0A223S664"/>
<evidence type="ECO:0008006" key="4">
    <source>
        <dbReference type="Google" id="ProtNLM"/>
    </source>
</evidence>
<dbReference type="EMBL" id="CP022753">
    <property type="protein sequence ID" value="ASU83592.1"/>
    <property type="molecule type" value="Genomic_DNA"/>
</dbReference>
<evidence type="ECO:0000313" key="3">
    <source>
        <dbReference type="Proteomes" id="UP000215005"/>
    </source>
</evidence>
<evidence type="ECO:0000313" key="2">
    <source>
        <dbReference type="EMBL" id="ASU83592.1"/>
    </source>
</evidence>
<dbReference type="RefSeq" id="WP_017616801.1">
    <property type="nucleotide sequence ID" value="NZ_ANBG01000025.1"/>
</dbReference>
<feature type="transmembrane region" description="Helical" evidence="1">
    <location>
        <begin position="51"/>
        <end position="70"/>
    </location>
</feature>
<gene>
    <name evidence="2" type="ORF">CDO52_13025</name>
</gene>
<organism evidence="2 3">
    <name type="scientific">Nocardiopsis gilva YIM 90087</name>
    <dbReference type="NCBI Taxonomy" id="1235441"/>
    <lineage>
        <taxon>Bacteria</taxon>
        <taxon>Bacillati</taxon>
        <taxon>Actinomycetota</taxon>
        <taxon>Actinomycetes</taxon>
        <taxon>Streptosporangiales</taxon>
        <taxon>Nocardiopsidaceae</taxon>
        <taxon>Nocardiopsis</taxon>
    </lineage>
</organism>
<name>A0A223S664_9ACTN</name>
<proteinExistence type="predicted"/>
<reference evidence="2 3" key="1">
    <citation type="submission" date="2017-08" db="EMBL/GenBank/DDBJ databases">
        <title>The complete genome sequence of Nocardiopsis gilva YIM 90087.</title>
        <authorList>
            <person name="Yin M."/>
            <person name="Tang S."/>
        </authorList>
    </citation>
    <scope>NUCLEOTIDE SEQUENCE [LARGE SCALE GENOMIC DNA]</scope>
    <source>
        <strain evidence="2 3">YIM 90087</strain>
    </source>
</reference>
<accession>A0A223S664</accession>
<sequence>MPATLETKTDAKDRSLRTVLQNALAGVVSVVLVAAAGAVADTLTAGEAVDWPTLSAVVGTAVLGAVVAYAQRRLEGARKDRSR</sequence>
<dbReference type="Proteomes" id="UP000215005">
    <property type="component" value="Chromosome"/>
</dbReference>
<keyword evidence="1" id="KW-1133">Transmembrane helix</keyword>
<feature type="transmembrane region" description="Helical" evidence="1">
    <location>
        <begin position="20"/>
        <end position="39"/>
    </location>
</feature>